<evidence type="ECO:0000313" key="1">
    <source>
        <dbReference type="EMBL" id="PDP44689.1"/>
    </source>
</evidence>
<dbReference type="RefSeq" id="WP_097530845.1">
    <property type="nucleotide sequence ID" value="NZ_NSLJ01000004.1"/>
</dbReference>
<proteinExistence type="predicted"/>
<accession>A0A2A6EAT2</accession>
<comment type="caution">
    <text evidence="1">The sequence shown here is derived from an EMBL/GenBank/DDBJ whole genome shotgun (WGS) entry which is preliminary data.</text>
</comment>
<reference evidence="1 2" key="1">
    <citation type="submission" date="2017-09" db="EMBL/GenBank/DDBJ databases">
        <title>Phase variable restriction modification systems are present in the genome sequences of periodontal pathogens Prevotella intermedia, Tannerella forsythia and Porphyromonas gingivalis.</title>
        <authorList>
            <person name="Haigh R.D."/>
            <person name="Crawford L."/>
            <person name="Ralph J."/>
            <person name="Wanford J."/>
            <person name="Vartoukian S.R."/>
            <person name="Hijazib K."/>
            <person name="Wade W."/>
            <person name="Oggioni M.R."/>
        </authorList>
    </citation>
    <scope>NUCLEOTIDE SEQUENCE [LARGE SCALE GENOMIC DNA]</scope>
    <source>
        <strain evidence="1 2">WW11663</strain>
    </source>
</reference>
<sequence>MATTFLEKQKKGLIKKFHVLLNQAKIDETGKRDILAAYGVRSTLDLSCAQLIEICNKITTVANPALAEADKWRKRVIKSIFAYCEIIGRDTDMAEVKRIACRAAGYNDFNRIPVARLSNLYNAFKNKVKDFKKVGSIAAEDLLNVFYKN</sequence>
<gene>
    <name evidence="1" type="ORF">CLI86_02085</name>
</gene>
<protein>
    <submittedName>
        <fullName evidence="1">Uncharacterized protein</fullName>
    </submittedName>
</protein>
<dbReference type="Proteomes" id="UP000219259">
    <property type="component" value="Unassembled WGS sequence"/>
</dbReference>
<organism evidence="1 2">
    <name type="scientific">Tannerella forsythia</name>
    <name type="common">Bacteroides forsythus</name>
    <dbReference type="NCBI Taxonomy" id="28112"/>
    <lineage>
        <taxon>Bacteria</taxon>
        <taxon>Pseudomonadati</taxon>
        <taxon>Bacteroidota</taxon>
        <taxon>Bacteroidia</taxon>
        <taxon>Bacteroidales</taxon>
        <taxon>Tannerellaceae</taxon>
        <taxon>Tannerella</taxon>
    </lineage>
</organism>
<name>A0A2A6EAT2_TANFO</name>
<dbReference type="EMBL" id="NSLJ01000004">
    <property type="protein sequence ID" value="PDP44689.1"/>
    <property type="molecule type" value="Genomic_DNA"/>
</dbReference>
<evidence type="ECO:0000313" key="2">
    <source>
        <dbReference type="Proteomes" id="UP000219259"/>
    </source>
</evidence>
<dbReference type="AlphaFoldDB" id="A0A2A6EAT2"/>